<dbReference type="OrthoDB" id="7997982at2"/>
<organism evidence="1 3">
    <name type="scientific">Methylobacterium oxalidis</name>
    <dbReference type="NCBI Taxonomy" id="944322"/>
    <lineage>
        <taxon>Bacteria</taxon>
        <taxon>Pseudomonadati</taxon>
        <taxon>Pseudomonadota</taxon>
        <taxon>Alphaproteobacteria</taxon>
        <taxon>Hyphomicrobiales</taxon>
        <taxon>Methylobacteriaceae</taxon>
        <taxon>Methylobacterium</taxon>
    </lineage>
</organism>
<evidence type="ECO:0000313" key="1">
    <source>
        <dbReference type="EMBL" id="GEP04307.1"/>
    </source>
</evidence>
<dbReference type="EMBL" id="BJZU01000043">
    <property type="protein sequence ID" value="GEP04307.1"/>
    <property type="molecule type" value="Genomic_DNA"/>
</dbReference>
<evidence type="ECO:0000313" key="4">
    <source>
        <dbReference type="Proteomes" id="UP001156856"/>
    </source>
</evidence>
<dbReference type="Proteomes" id="UP001156856">
    <property type="component" value="Unassembled WGS sequence"/>
</dbReference>
<evidence type="ECO:0000313" key="2">
    <source>
        <dbReference type="EMBL" id="GLS67174.1"/>
    </source>
</evidence>
<keyword evidence="4" id="KW-1185">Reference proteome</keyword>
<protein>
    <submittedName>
        <fullName evidence="1">Uncharacterized protein</fullName>
    </submittedName>
</protein>
<reference evidence="2" key="4">
    <citation type="submission" date="2023-01" db="EMBL/GenBank/DDBJ databases">
        <title>Draft genome sequence of Methylobacterium oxalidis strain NBRC 107715.</title>
        <authorList>
            <person name="Sun Q."/>
            <person name="Mori K."/>
        </authorList>
    </citation>
    <scope>NUCLEOTIDE SEQUENCE</scope>
    <source>
        <strain evidence="2">NBRC 107715</strain>
    </source>
</reference>
<evidence type="ECO:0000313" key="3">
    <source>
        <dbReference type="Proteomes" id="UP000321960"/>
    </source>
</evidence>
<reference evidence="4" key="2">
    <citation type="journal article" date="2019" name="Int. J. Syst. Evol. Microbiol.">
        <title>The Global Catalogue of Microorganisms (GCM) 10K type strain sequencing project: providing services to taxonomists for standard genome sequencing and annotation.</title>
        <authorList>
            <consortium name="The Broad Institute Genomics Platform"/>
            <consortium name="The Broad Institute Genome Sequencing Center for Infectious Disease"/>
            <person name="Wu L."/>
            <person name="Ma J."/>
        </authorList>
    </citation>
    <scope>NUCLEOTIDE SEQUENCE [LARGE SCALE GENOMIC DNA]</scope>
    <source>
        <strain evidence="4">NBRC 107715</strain>
    </source>
</reference>
<reference evidence="1 3" key="3">
    <citation type="submission" date="2019-07" db="EMBL/GenBank/DDBJ databases">
        <title>Whole genome shotgun sequence of Methylobacterium oxalidis NBRC 107715.</title>
        <authorList>
            <person name="Hosoyama A."/>
            <person name="Uohara A."/>
            <person name="Ohji S."/>
            <person name="Ichikawa N."/>
        </authorList>
    </citation>
    <scope>NUCLEOTIDE SEQUENCE [LARGE SCALE GENOMIC DNA]</scope>
    <source>
        <strain evidence="1 3">NBRC 107715</strain>
    </source>
</reference>
<dbReference type="Proteomes" id="UP000321960">
    <property type="component" value="Unassembled WGS sequence"/>
</dbReference>
<reference evidence="2" key="1">
    <citation type="journal article" date="2014" name="Int. J. Syst. Evol. Microbiol.">
        <title>Complete genome of a new Firmicutes species belonging to the dominant human colonic microbiota ('Ruminococcus bicirculans') reveals two chromosomes and a selective capacity to utilize plant glucans.</title>
        <authorList>
            <consortium name="NISC Comparative Sequencing Program"/>
            <person name="Wegmann U."/>
            <person name="Louis P."/>
            <person name="Goesmann A."/>
            <person name="Henrissat B."/>
            <person name="Duncan S.H."/>
            <person name="Flint H.J."/>
        </authorList>
    </citation>
    <scope>NUCLEOTIDE SEQUENCE</scope>
    <source>
        <strain evidence="2">NBRC 107715</strain>
    </source>
</reference>
<dbReference type="AlphaFoldDB" id="A0A512J2W6"/>
<comment type="caution">
    <text evidence="1">The sequence shown here is derived from an EMBL/GenBank/DDBJ whole genome shotgun (WGS) entry which is preliminary data.</text>
</comment>
<proteinExistence type="predicted"/>
<dbReference type="EMBL" id="BSPK01000111">
    <property type="protein sequence ID" value="GLS67174.1"/>
    <property type="molecule type" value="Genomic_DNA"/>
</dbReference>
<dbReference type="RefSeq" id="WP_147025947.1">
    <property type="nucleotide sequence ID" value="NZ_BJZU01000043.1"/>
</dbReference>
<gene>
    <name evidence="2" type="ORF">GCM10007888_55570</name>
    <name evidence="1" type="ORF">MOX02_23450</name>
</gene>
<sequence length="88" mass="9571">MSTAIAFNIFRRRRQRSLCCAVRQSKPVPLFIQGETWEFGGTLSPSEALPAGFQLEAADDATRILGYYLFHGLSPAHHGPAAEPTAPA</sequence>
<name>A0A512J2W6_9HYPH</name>
<accession>A0A512J2W6</accession>